<sequence length="315" mass="36342">QHRLDLVEKGRKFSEMEKTTSVVPGKISYYNKQIRFISKQLPRITKRIQQTKLKEEKEILLKKFNYQKNRLEVFQQRMDFLCVLRNLSLAIDNATLAIHQLRNKTRNLDVDVELEIALCIIAGKLPNAIKIMKCVRRRLERNIFLLQDPVQLKLVYIMFASLACNPDFLPHLPLSVLKSSNESVESSDDDVTFLKKTKSDTKKKYKNEKWKELYQAKVSKDVYAKLTVNPTTKKEYIDIRKYEDDIPLKKGISSANSAGVDLYSAHDYIIRAKGKALIKTDIQLLFPPGCYGRIAPRSGLAFNHFIDVGCSLMLV</sequence>
<dbReference type="EC" id="3.6.1.23" evidence="3"/>
<evidence type="ECO:0000313" key="6">
    <source>
        <dbReference type="EMBL" id="RWR99558.1"/>
    </source>
</evidence>
<feature type="domain" description="dUTPase-like" evidence="5">
    <location>
        <begin position="253"/>
        <end position="309"/>
    </location>
</feature>
<reference evidence="6 7" key="1">
    <citation type="journal article" date="2018" name="Gigascience">
        <title>Genomes of trombidid mites reveal novel predicted allergens and laterally-transferred genes associated with secondary metabolism.</title>
        <authorList>
            <person name="Dong X."/>
            <person name="Chaisiri K."/>
            <person name="Xia D."/>
            <person name="Armstrong S.D."/>
            <person name="Fang Y."/>
            <person name="Donnelly M.J."/>
            <person name="Kadowaki T."/>
            <person name="McGarry J.W."/>
            <person name="Darby A.C."/>
            <person name="Makepeace B.L."/>
        </authorList>
    </citation>
    <scope>NUCLEOTIDE SEQUENCE [LARGE SCALE GENOMIC DNA]</scope>
    <source>
        <strain evidence="6">UoL-WK</strain>
    </source>
</reference>
<evidence type="ECO:0000256" key="2">
    <source>
        <dbReference type="ARBA" id="ARBA00006581"/>
    </source>
</evidence>
<evidence type="ECO:0000256" key="1">
    <source>
        <dbReference type="ARBA" id="ARBA00005142"/>
    </source>
</evidence>
<dbReference type="InterPro" id="IPR036157">
    <property type="entry name" value="dUTPase-like_sf"/>
</dbReference>
<dbReference type="GO" id="GO:0004170">
    <property type="term" value="F:dUTP diphosphatase activity"/>
    <property type="evidence" value="ECO:0007669"/>
    <property type="project" value="UniProtKB-EC"/>
</dbReference>
<name>A0A443Q996_9ACAR</name>
<evidence type="ECO:0000259" key="5">
    <source>
        <dbReference type="Pfam" id="PF00692"/>
    </source>
</evidence>
<keyword evidence="7" id="KW-1185">Reference proteome</keyword>
<dbReference type="InterPro" id="IPR008181">
    <property type="entry name" value="dUTPase"/>
</dbReference>
<dbReference type="PANTHER" id="PTHR11241">
    <property type="entry name" value="DEOXYURIDINE 5'-TRIPHOSPHATE NUCLEOTIDOHYDROLASE"/>
    <property type="match status" value="1"/>
</dbReference>
<proteinExistence type="inferred from homology"/>
<protein>
    <recommendedName>
        <fullName evidence="3">dUTP diphosphatase</fullName>
        <ecNumber evidence="3">3.6.1.23</ecNumber>
    </recommendedName>
</protein>
<comment type="caution">
    <text evidence="6">The sequence shown here is derived from an EMBL/GenBank/DDBJ whole genome shotgun (WGS) entry which is preliminary data.</text>
</comment>
<evidence type="ECO:0000256" key="4">
    <source>
        <dbReference type="ARBA" id="ARBA00023080"/>
    </source>
</evidence>
<dbReference type="Pfam" id="PF00692">
    <property type="entry name" value="dUTPase"/>
    <property type="match status" value="1"/>
</dbReference>
<dbReference type="GO" id="GO:0000287">
    <property type="term" value="F:magnesium ion binding"/>
    <property type="evidence" value="ECO:0007669"/>
    <property type="project" value="InterPro"/>
</dbReference>
<comment type="pathway">
    <text evidence="1">Pyrimidine metabolism; dUMP biosynthesis; dUMP from dCTP (dUTP route): step 2/2.</text>
</comment>
<keyword evidence="4" id="KW-0546">Nucleotide metabolism</keyword>
<dbReference type="InterPro" id="IPR029054">
    <property type="entry name" value="dUTPase-like"/>
</dbReference>
<organism evidence="6 7">
    <name type="scientific">Dinothrombium tinctorium</name>
    <dbReference type="NCBI Taxonomy" id="1965070"/>
    <lineage>
        <taxon>Eukaryota</taxon>
        <taxon>Metazoa</taxon>
        <taxon>Ecdysozoa</taxon>
        <taxon>Arthropoda</taxon>
        <taxon>Chelicerata</taxon>
        <taxon>Arachnida</taxon>
        <taxon>Acari</taxon>
        <taxon>Acariformes</taxon>
        <taxon>Trombidiformes</taxon>
        <taxon>Prostigmata</taxon>
        <taxon>Anystina</taxon>
        <taxon>Parasitengona</taxon>
        <taxon>Trombidioidea</taxon>
        <taxon>Trombidiidae</taxon>
        <taxon>Dinothrombium</taxon>
    </lineage>
</organism>
<evidence type="ECO:0000313" key="7">
    <source>
        <dbReference type="Proteomes" id="UP000285301"/>
    </source>
</evidence>
<evidence type="ECO:0000256" key="3">
    <source>
        <dbReference type="ARBA" id="ARBA00012379"/>
    </source>
</evidence>
<comment type="similarity">
    <text evidence="2">Belongs to the dUTPase family.</text>
</comment>
<dbReference type="AlphaFoldDB" id="A0A443Q996"/>
<dbReference type="STRING" id="1965070.A0A443Q996"/>
<feature type="non-terminal residue" evidence="6">
    <location>
        <position position="1"/>
    </location>
</feature>
<dbReference type="Gene3D" id="2.70.40.10">
    <property type="match status" value="1"/>
</dbReference>
<dbReference type="EMBL" id="NCKU01014580">
    <property type="protein sequence ID" value="RWR99558.1"/>
    <property type="molecule type" value="Genomic_DNA"/>
</dbReference>
<accession>A0A443Q996</accession>
<dbReference type="Proteomes" id="UP000285301">
    <property type="component" value="Unassembled WGS sequence"/>
</dbReference>
<dbReference type="GO" id="GO:0006226">
    <property type="term" value="P:dUMP biosynthetic process"/>
    <property type="evidence" value="ECO:0007669"/>
    <property type="project" value="InterPro"/>
</dbReference>
<dbReference type="PANTHER" id="PTHR11241:SF0">
    <property type="entry name" value="DEOXYURIDINE 5'-TRIPHOSPHATE NUCLEOTIDOHYDROLASE"/>
    <property type="match status" value="1"/>
</dbReference>
<dbReference type="SUPFAM" id="SSF51283">
    <property type="entry name" value="dUTPase-like"/>
    <property type="match status" value="1"/>
</dbReference>
<dbReference type="GO" id="GO:0046081">
    <property type="term" value="P:dUTP catabolic process"/>
    <property type="evidence" value="ECO:0007669"/>
    <property type="project" value="InterPro"/>
</dbReference>
<gene>
    <name evidence="6" type="ORF">B4U79_00167</name>
</gene>